<dbReference type="SMR" id="A0A015JH60"/>
<evidence type="ECO:0000313" key="1">
    <source>
        <dbReference type="EMBL" id="EXX68847.1"/>
    </source>
</evidence>
<dbReference type="AlphaFoldDB" id="A0A015JH60"/>
<dbReference type="OrthoDB" id="2307351at2759"/>
<evidence type="ECO:0000313" key="2">
    <source>
        <dbReference type="Proteomes" id="UP000022910"/>
    </source>
</evidence>
<comment type="caution">
    <text evidence="1">The sequence shown here is derived from an EMBL/GenBank/DDBJ whole genome shotgun (WGS) entry which is preliminary data.</text>
</comment>
<dbReference type="HOGENOM" id="CLU_977105_0_0_1"/>
<reference evidence="1 2" key="1">
    <citation type="submission" date="2014-02" db="EMBL/GenBank/DDBJ databases">
        <title>Single nucleus genome sequencing reveals high similarity among nuclei of an endomycorrhizal fungus.</title>
        <authorList>
            <person name="Lin K."/>
            <person name="Geurts R."/>
            <person name="Zhang Z."/>
            <person name="Limpens E."/>
            <person name="Saunders D.G."/>
            <person name="Mu D."/>
            <person name="Pang E."/>
            <person name="Cao H."/>
            <person name="Cha H."/>
            <person name="Lin T."/>
            <person name="Zhou Q."/>
            <person name="Shang Y."/>
            <person name="Li Y."/>
            <person name="Ivanov S."/>
            <person name="Sharma T."/>
            <person name="Velzen R.V."/>
            <person name="Ruijter N.D."/>
            <person name="Aanen D.K."/>
            <person name="Win J."/>
            <person name="Kamoun S."/>
            <person name="Bisseling T."/>
            <person name="Huang S."/>
        </authorList>
    </citation>
    <scope>NUCLEOTIDE SEQUENCE [LARGE SCALE GENOMIC DNA]</scope>
    <source>
        <strain evidence="2">DAOM197198w</strain>
    </source>
</reference>
<gene>
    <name evidence="1" type="ORF">RirG_101290</name>
</gene>
<dbReference type="EMBL" id="JEMT01017090">
    <property type="protein sequence ID" value="EXX68847.1"/>
    <property type="molecule type" value="Genomic_DNA"/>
</dbReference>
<dbReference type="SUPFAM" id="SSF81901">
    <property type="entry name" value="HCP-like"/>
    <property type="match status" value="1"/>
</dbReference>
<protein>
    <submittedName>
        <fullName evidence="1">Uncharacterized protein</fullName>
    </submittedName>
</protein>
<keyword evidence="2" id="KW-1185">Reference proteome</keyword>
<sequence length="306" mass="35023">MGHDLSKYIDPALFNTDSADSKISQRISTIAPNYNSGDLDASSDTLTLIPKLLEQSEEKLKSSDYEACISLLQRASNLGSGLAAAKLGFIYLHGLQDSSTEPPSFKYIIKPDYKMSAEYYFLSLKIINLIVYTLWDMSLLLEVIVSVTDLYRYKFDRKSELWNNGLEILKLFNTTLNENQFVKFQTHENNQIRNAIRVHILFIFALTHELDRKFSDAMKIYHECEKIGQTFISLSADKLVKKSHTNYRILQKELDKQTPKVLPICTECNFKPKNTAEVWGLLVCSKCQQAACCSRQCLQLHLTNDH</sequence>
<dbReference type="Proteomes" id="UP000022910">
    <property type="component" value="Unassembled WGS sequence"/>
</dbReference>
<name>A0A015JH60_RHIIW</name>
<proteinExistence type="predicted"/>
<organism evidence="1 2">
    <name type="scientific">Rhizophagus irregularis (strain DAOM 197198w)</name>
    <name type="common">Glomus intraradices</name>
    <dbReference type="NCBI Taxonomy" id="1432141"/>
    <lineage>
        <taxon>Eukaryota</taxon>
        <taxon>Fungi</taxon>
        <taxon>Fungi incertae sedis</taxon>
        <taxon>Mucoromycota</taxon>
        <taxon>Glomeromycotina</taxon>
        <taxon>Glomeromycetes</taxon>
        <taxon>Glomerales</taxon>
        <taxon>Glomeraceae</taxon>
        <taxon>Rhizophagus</taxon>
    </lineage>
</organism>
<accession>A0A015JH60</accession>